<evidence type="ECO:0000313" key="2">
    <source>
        <dbReference type="EMBL" id="PNL91072.1"/>
    </source>
</evidence>
<reference evidence="3" key="1">
    <citation type="submission" date="2017-12" db="EMBL/GenBank/DDBJ databases">
        <title>FDA dAtabase for Regulatory Grade micrObial Sequences (FDA-ARGOS): Supporting development and validation of Infectious Disease Dx tests.</title>
        <authorList>
            <person name="Hoffmann M."/>
            <person name="Allard M."/>
            <person name="Evans P."/>
            <person name="Brown E."/>
            <person name="Tallon L."/>
            <person name="Sadzewicz L."/>
            <person name="Sengamalay N."/>
            <person name="Ott S."/>
            <person name="Godinez A."/>
            <person name="Nagaraj S."/>
            <person name="Vavikolanu K."/>
            <person name="Aluvathingal J."/>
            <person name="Nadendla S."/>
            <person name="Sichtig H."/>
        </authorList>
    </citation>
    <scope>NUCLEOTIDE SEQUENCE [LARGE SCALE GENOMIC DNA]</scope>
    <source>
        <strain evidence="3">FDAARGOS_249</strain>
    </source>
</reference>
<name>A0A2J9PL59_9LACT</name>
<evidence type="ECO:0000256" key="1">
    <source>
        <dbReference type="SAM" id="Phobius"/>
    </source>
</evidence>
<organism evidence="2 3">
    <name type="scientific">Aerococcus viridans</name>
    <dbReference type="NCBI Taxonomy" id="1377"/>
    <lineage>
        <taxon>Bacteria</taxon>
        <taxon>Bacillati</taxon>
        <taxon>Bacillota</taxon>
        <taxon>Bacilli</taxon>
        <taxon>Lactobacillales</taxon>
        <taxon>Aerococcaceae</taxon>
        <taxon>Aerococcus</taxon>
    </lineage>
</organism>
<keyword evidence="1" id="KW-1133">Transmembrane helix</keyword>
<sequence>MTMRLLDTYQKRRQEGQDLFLKNAKYIFNDHAVIVLFFLFGALAYQYANWLSGLSQGLVGVWVHLIWSVLMTVGVFITGVASHIVAADLVFLLPMESKFTDWFRSALNHSLLLPSAVIILMIAASYPLLMAMVGYSIFELIVLAVILICFKTAHLNIILESWRYTSDRVIKIHKAILYLAVFITLLLASFVTPYLCLGVALLYLIAIHFTGIRPFSDGKKGWHWDKIVAVEQDRQQQIKRGLALFVNMPQDAVSSKRRKYLDGYIKGINRGDNPYAYLYSRTFWRASDYFPLWGRMTLVGILYLVFVTNSHWLNLVVILLIQYFSHFQILPMAKKMNQHVLLQVYPMDQNLQVAGFKQMMGQPICTQIVLFTVTSLITHDWIFAGAVLLSTIILGLFFLYLYLPRFIRKKEKRLEYTKFVD</sequence>
<dbReference type="Proteomes" id="UP000192813">
    <property type="component" value="Unassembled WGS sequence"/>
</dbReference>
<feature type="transmembrane region" description="Helical" evidence="1">
    <location>
        <begin position="65"/>
        <end position="91"/>
    </location>
</feature>
<keyword evidence="1" id="KW-0812">Transmembrane</keyword>
<comment type="caution">
    <text evidence="2">The sequence shown here is derived from an EMBL/GenBank/DDBJ whole genome shotgun (WGS) entry which is preliminary data.</text>
</comment>
<gene>
    <name evidence="2" type="ORF">A6J77_001920</name>
</gene>
<protein>
    <submittedName>
        <fullName evidence="2">ABC transporter permease</fullName>
    </submittedName>
</protein>
<feature type="transmembrane region" description="Helical" evidence="1">
    <location>
        <begin position="135"/>
        <end position="154"/>
    </location>
</feature>
<dbReference type="GO" id="GO:0016020">
    <property type="term" value="C:membrane"/>
    <property type="evidence" value="ECO:0007669"/>
    <property type="project" value="InterPro"/>
</dbReference>
<feature type="transmembrane region" description="Helical" evidence="1">
    <location>
        <begin position="175"/>
        <end position="206"/>
    </location>
</feature>
<feature type="transmembrane region" description="Helical" evidence="1">
    <location>
        <begin position="313"/>
        <end position="333"/>
    </location>
</feature>
<feature type="transmembrane region" description="Helical" evidence="1">
    <location>
        <begin position="289"/>
        <end position="306"/>
    </location>
</feature>
<keyword evidence="1" id="KW-0472">Membrane</keyword>
<feature type="transmembrane region" description="Helical" evidence="1">
    <location>
        <begin position="111"/>
        <end position="129"/>
    </location>
</feature>
<dbReference type="AlphaFoldDB" id="A0A2J9PL59"/>
<evidence type="ECO:0000313" key="3">
    <source>
        <dbReference type="Proteomes" id="UP000192813"/>
    </source>
</evidence>
<proteinExistence type="predicted"/>
<dbReference type="InterPro" id="IPR010288">
    <property type="entry name" value="EcsB_ABC"/>
</dbReference>
<dbReference type="Pfam" id="PF05975">
    <property type="entry name" value="EcsB"/>
    <property type="match status" value="1"/>
</dbReference>
<dbReference type="PIRSF" id="PIRSF037259">
    <property type="entry name" value="EcsB_ABC"/>
    <property type="match status" value="1"/>
</dbReference>
<feature type="transmembrane region" description="Helical" evidence="1">
    <location>
        <begin position="26"/>
        <end position="45"/>
    </location>
</feature>
<feature type="transmembrane region" description="Helical" evidence="1">
    <location>
        <begin position="381"/>
        <end position="403"/>
    </location>
</feature>
<dbReference type="EMBL" id="NBTM02000001">
    <property type="protein sequence ID" value="PNL91072.1"/>
    <property type="molecule type" value="Genomic_DNA"/>
</dbReference>
<accession>A0A2J9PL59</accession>